<dbReference type="STRING" id="1116229.S3DCB1"/>
<proteinExistence type="predicted"/>
<dbReference type="Proteomes" id="UP000016922">
    <property type="component" value="Unassembled WGS sequence"/>
</dbReference>
<accession>S3DCB1</accession>
<sequence length="321" mass="37148">MAALSRAAQERLFVLGIGIGAVVALKCMRKLLIYYRDNAILPPVENKPQYITQNVEDALKVSTLDKLLDSPNYCIQETTAIIVCERALHDDDALNTILHCATRPDYDTREKGIRSLTYVVNSSTIHLLNKPKTYTALVKSLEYSLKDYEHAKYDKEWDNWQLRDSLEQECLLLLGQLVEKFGVESLIKAKFVERWLAKEHWGEDDRERQINFLESLRTRNQLNELTLPLIRDVNGRSQLCKNKLLPLDFEWDLPSARDVRMTNGEGTSGEEWEGMLVEGRRRRDQSSEEDIIRRRNREAMVLNDGTRPLGRDDIIQRSTTI</sequence>
<keyword evidence="1" id="KW-0812">Transmembrane</keyword>
<dbReference type="AlphaFoldDB" id="S3DCB1"/>
<dbReference type="eggNOG" id="ENOG502SE0J">
    <property type="taxonomic scope" value="Eukaryota"/>
</dbReference>
<evidence type="ECO:0000313" key="3">
    <source>
        <dbReference type="Proteomes" id="UP000016922"/>
    </source>
</evidence>
<dbReference type="KEGG" id="glz:GLAREA_05405"/>
<evidence type="ECO:0000313" key="2">
    <source>
        <dbReference type="EMBL" id="EPE36067.1"/>
    </source>
</evidence>
<evidence type="ECO:0000256" key="1">
    <source>
        <dbReference type="SAM" id="Phobius"/>
    </source>
</evidence>
<keyword evidence="1" id="KW-0472">Membrane</keyword>
<dbReference type="RefSeq" id="XP_008076885.1">
    <property type="nucleotide sequence ID" value="XM_008078694.1"/>
</dbReference>
<organism evidence="2 3">
    <name type="scientific">Glarea lozoyensis (strain ATCC 20868 / MF5171)</name>
    <dbReference type="NCBI Taxonomy" id="1116229"/>
    <lineage>
        <taxon>Eukaryota</taxon>
        <taxon>Fungi</taxon>
        <taxon>Dikarya</taxon>
        <taxon>Ascomycota</taxon>
        <taxon>Pezizomycotina</taxon>
        <taxon>Leotiomycetes</taxon>
        <taxon>Helotiales</taxon>
        <taxon>Helotiaceae</taxon>
        <taxon>Glarea</taxon>
    </lineage>
</organism>
<reference evidence="2 3" key="1">
    <citation type="journal article" date="2013" name="BMC Genomics">
        <title>Genomics-driven discovery of the pneumocandin biosynthetic gene cluster in the fungus Glarea lozoyensis.</title>
        <authorList>
            <person name="Chen L."/>
            <person name="Yue Q."/>
            <person name="Zhang X."/>
            <person name="Xiang M."/>
            <person name="Wang C."/>
            <person name="Li S."/>
            <person name="Che Y."/>
            <person name="Ortiz-Lopez F.J."/>
            <person name="Bills G.F."/>
            <person name="Liu X."/>
            <person name="An Z."/>
        </authorList>
    </citation>
    <scope>NUCLEOTIDE SEQUENCE [LARGE SCALE GENOMIC DNA]</scope>
    <source>
        <strain evidence="3">ATCC 20868 / MF5171</strain>
    </source>
</reference>
<keyword evidence="1" id="KW-1133">Transmembrane helix</keyword>
<keyword evidence="3" id="KW-1185">Reference proteome</keyword>
<gene>
    <name evidence="2" type="ORF">GLAREA_05405</name>
</gene>
<name>S3DCB1_GLAL2</name>
<dbReference type="OMA" id="EPKTQYI"/>
<protein>
    <recommendedName>
        <fullName evidence="4">Cytoskeleton-associated protein</fullName>
    </recommendedName>
</protein>
<dbReference type="EMBL" id="KE145353">
    <property type="protein sequence ID" value="EPE36067.1"/>
    <property type="molecule type" value="Genomic_DNA"/>
</dbReference>
<dbReference type="HOGENOM" id="CLU_051207_0_0_1"/>
<feature type="transmembrane region" description="Helical" evidence="1">
    <location>
        <begin position="12"/>
        <end position="35"/>
    </location>
</feature>
<evidence type="ECO:0008006" key="4">
    <source>
        <dbReference type="Google" id="ProtNLM"/>
    </source>
</evidence>
<dbReference type="GeneID" id="19464459"/>
<dbReference type="OrthoDB" id="5385189at2759"/>